<reference evidence="4" key="1">
    <citation type="journal article" date="2014" name="Int. J. Syst. Evol. Microbiol.">
        <title>Complete genome of a new Firmicutes species belonging to the dominant human colonic microbiota ('Ruminococcus bicirculans') reveals two chromosomes and a selective capacity to utilize plant glucans.</title>
        <authorList>
            <consortium name="NISC Comparative Sequencing Program"/>
            <person name="Wegmann U."/>
            <person name="Louis P."/>
            <person name="Goesmann A."/>
            <person name="Henrissat B."/>
            <person name="Duncan S.H."/>
            <person name="Flint H.J."/>
        </authorList>
    </citation>
    <scope>NUCLEOTIDE SEQUENCE</scope>
    <source>
        <strain evidence="4">NBRC 107715</strain>
    </source>
</reference>
<reference evidence="3 5" key="3">
    <citation type="submission" date="2019-07" db="EMBL/GenBank/DDBJ databases">
        <title>Whole genome shotgun sequence of Methylobacterium oxalidis NBRC 107715.</title>
        <authorList>
            <person name="Hosoyama A."/>
            <person name="Uohara A."/>
            <person name="Ohji S."/>
            <person name="Ichikawa N."/>
        </authorList>
    </citation>
    <scope>NUCLEOTIDE SEQUENCE [LARGE SCALE GENOMIC DNA]</scope>
    <source>
        <strain evidence="3 5">NBRC 107715</strain>
    </source>
</reference>
<keyword evidence="1" id="KW-0472">Membrane</keyword>
<gene>
    <name evidence="4" type="ORF">GCM10007888_08470</name>
    <name evidence="3" type="ORF">MOX02_43790</name>
</gene>
<dbReference type="Proteomes" id="UP001156856">
    <property type="component" value="Unassembled WGS sequence"/>
</dbReference>
<reference evidence="6" key="2">
    <citation type="journal article" date="2019" name="Int. J. Syst. Evol. Microbiol.">
        <title>The Global Catalogue of Microorganisms (GCM) 10K type strain sequencing project: providing services to taxonomists for standard genome sequencing and annotation.</title>
        <authorList>
            <consortium name="The Broad Institute Genomics Platform"/>
            <consortium name="The Broad Institute Genome Sequencing Center for Infectious Disease"/>
            <person name="Wu L."/>
            <person name="Ma J."/>
        </authorList>
    </citation>
    <scope>NUCLEOTIDE SEQUENCE [LARGE SCALE GENOMIC DNA]</scope>
    <source>
        <strain evidence="6">NBRC 107715</strain>
    </source>
</reference>
<organism evidence="3 5">
    <name type="scientific">Methylobacterium oxalidis</name>
    <dbReference type="NCBI Taxonomy" id="944322"/>
    <lineage>
        <taxon>Bacteria</taxon>
        <taxon>Pseudomonadati</taxon>
        <taxon>Pseudomonadota</taxon>
        <taxon>Alphaproteobacteria</taxon>
        <taxon>Hyphomicrobiales</taxon>
        <taxon>Methylobacteriaceae</taxon>
        <taxon>Methylobacterium</taxon>
    </lineage>
</organism>
<feature type="domain" description="Hemerythrin-like" evidence="2">
    <location>
        <begin position="5"/>
        <end position="123"/>
    </location>
</feature>
<protein>
    <recommendedName>
        <fullName evidence="2">Hemerythrin-like domain-containing protein</fullName>
    </recommendedName>
</protein>
<evidence type="ECO:0000313" key="4">
    <source>
        <dbReference type="EMBL" id="GLS62466.1"/>
    </source>
</evidence>
<dbReference type="InterPro" id="IPR012312">
    <property type="entry name" value="Hemerythrin-like"/>
</dbReference>
<comment type="caution">
    <text evidence="3">The sequence shown here is derived from an EMBL/GenBank/DDBJ whole genome shotgun (WGS) entry which is preliminary data.</text>
</comment>
<reference evidence="4" key="4">
    <citation type="submission" date="2023-01" db="EMBL/GenBank/DDBJ databases">
        <title>Draft genome sequence of Methylobacterium oxalidis strain NBRC 107715.</title>
        <authorList>
            <person name="Sun Q."/>
            <person name="Mori K."/>
        </authorList>
    </citation>
    <scope>NUCLEOTIDE SEQUENCE</scope>
    <source>
        <strain evidence="4">NBRC 107715</strain>
    </source>
</reference>
<keyword evidence="6" id="KW-1185">Reference proteome</keyword>
<sequence length="194" mass="21625">MDLWQLIARDHEKIAQLIRDIPYALNGSGVIRSRERLLGDLMDELEAHAVALEAALYAPLRTREKTAGLVDALRGEHRTFMKRLGALMRFRLTGTAGWLDGFEDATFLVDQHLHRHTHELLPQARALLSSDEIEAARHAFVRAKLKALRAQRRGAFTKLGSGEWMLTATVGAAAAGLAYLAWQRGLLRGTPARN</sequence>
<accession>A0A512J8Q5</accession>
<dbReference type="RefSeq" id="WP_147027861.1">
    <property type="nucleotide sequence ID" value="NZ_BJZU01000100.1"/>
</dbReference>
<evidence type="ECO:0000313" key="6">
    <source>
        <dbReference type="Proteomes" id="UP001156856"/>
    </source>
</evidence>
<dbReference type="Pfam" id="PF01814">
    <property type="entry name" value="Hemerythrin"/>
    <property type="match status" value="1"/>
</dbReference>
<dbReference type="EMBL" id="BJZU01000100">
    <property type="protein sequence ID" value="GEP06341.1"/>
    <property type="molecule type" value="Genomic_DNA"/>
</dbReference>
<evidence type="ECO:0000256" key="1">
    <source>
        <dbReference type="SAM" id="Phobius"/>
    </source>
</evidence>
<evidence type="ECO:0000259" key="2">
    <source>
        <dbReference type="Pfam" id="PF01814"/>
    </source>
</evidence>
<name>A0A512J8Q5_9HYPH</name>
<keyword evidence="1" id="KW-1133">Transmembrane helix</keyword>
<dbReference type="Gene3D" id="1.20.120.520">
    <property type="entry name" value="nmb1532 protein domain like"/>
    <property type="match status" value="1"/>
</dbReference>
<dbReference type="EMBL" id="BSPK01000010">
    <property type="protein sequence ID" value="GLS62466.1"/>
    <property type="molecule type" value="Genomic_DNA"/>
</dbReference>
<keyword evidence="1" id="KW-0812">Transmembrane</keyword>
<dbReference type="AlphaFoldDB" id="A0A512J8Q5"/>
<dbReference type="OrthoDB" id="8017346at2"/>
<evidence type="ECO:0000313" key="3">
    <source>
        <dbReference type="EMBL" id="GEP06341.1"/>
    </source>
</evidence>
<proteinExistence type="predicted"/>
<feature type="transmembrane region" description="Helical" evidence="1">
    <location>
        <begin position="164"/>
        <end position="182"/>
    </location>
</feature>
<evidence type="ECO:0000313" key="5">
    <source>
        <dbReference type="Proteomes" id="UP000321960"/>
    </source>
</evidence>
<dbReference type="Proteomes" id="UP000321960">
    <property type="component" value="Unassembled WGS sequence"/>
</dbReference>